<dbReference type="GO" id="GO:0004821">
    <property type="term" value="F:histidine-tRNA ligase activity"/>
    <property type="evidence" value="ECO:0007669"/>
    <property type="project" value="TreeGrafter"/>
</dbReference>
<keyword evidence="5" id="KW-1185">Reference proteome</keyword>
<feature type="domain" description="Class II Histidinyl-tRNA synthetase (HisRS)-like catalytic core" evidence="3">
    <location>
        <begin position="246"/>
        <end position="375"/>
    </location>
</feature>
<dbReference type="GO" id="GO:0016757">
    <property type="term" value="F:glycosyltransferase activity"/>
    <property type="evidence" value="ECO:0007669"/>
    <property type="project" value="UniProtKB-KW"/>
</dbReference>
<dbReference type="PIRSF" id="PIRSF001549">
    <property type="entry name" value="His-tRNA_synth"/>
    <property type="match status" value="1"/>
</dbReference>
<feature type="binding site" evidence="2">
    <location>
        <position position="321"/>
    </location>
    <ligand>
        <name>L-histidine</name>
        <dbReference type="ChEBI" id="CHEBI:57595"/>
    </ligand>
</feature>
<dbReference type="RefSeq" id="WP_097175021.1">
    <property type="nucleotide sequence ID" value="NZ_OBML01000006.1"/>
</dbReference>
<feature type="domain" description="Class II Histidinyl-tRNA synthetase (HisRS)-like catalytic core" evidence="3">
    <location>
        <begin position="16"/>
        <end position="207"/>
    </location>
</feature>
<dbReference type="GO" id="GO:0005737">
    <property type="term" value="C:cytoplasm"/>
    <property type="evidence" value="ECO:0007669"/>
    <property type="project" value="InterPro"/>
</dbReference>
<dbReference type="STRING" id="538381.GCA_001696535_02541"/>
<feature type="binding site" evidence="2">
    <location>
        <begin position="69"/>
        <end position="71"/>
    </location>
    <ligand>
        <name>L-histidine</name>
        <dbReference type="ChEBI" id="CHEBI:57595"/>
    </ligand>
</feature>
<sequence length="375" mass="39606">MSPAKSPTGPQAARYAALTALFETAGFPAVEPAILQPTSLFLDLIGEDIRGRMYLTSDAAGEELCLRPDYTIPVCRAHLDGPGATTPARYSYCGPVFRQRREGAGEFMQAGVECFGRPDEAEADAHVLALALESLATLGVDDATIQIGDEALFRAVLDGLDLAPVWHRRLGELFGERDRLDAAIAAMTGGVPDGAMPAPALMRALDGVDPATAQQAVAELLRLSGLRPIAGRSAADIAGRLLEQAALATHDSGTDRAAELLSAFLSIRGRPREAVTALEGFAARSGLDLAAALAGFTARLDALETAGVDVANLEFSADFGRRLDYYTGFVFEIHSASRKDAGQIVGGGRYDRLLALLGAETHIPATGFSIWLDRI</sequence>
<dbReference type="InterPro" id="IPR045864">
    <property type="entry name" value="aa-tRNA-synth_II/BPL/LPL"/>
</dbReference>
<accession>A0A285SMK6</accession>
<keyword evidence="1" id="KW-0368">Histidine biosynthesis</keyword>
<evidence type="ECO:0000256" key="2">
    <source>
        <dbReference type="PIRSR" id="PIRSR001549-1"/>
    </source>
</evidence>
<dbReference type="InterPro" id="IPR041715">
    <property type="entry name" value="HisRS-like_core"/>
</dbReference>
<dbReference type="InterPro" id="IPR004516">
    <property type="entry name" value="HisRS/HisZ"/>
</dbReference>
<dbReference type="NCBIfam" id="NF008953">
    <property type="entry name" value="PRK12295.1-6"/>
    <property type="match status" value="1"/>
</dbReference>
<dbReference type="PANTHER" id="PTHR43707:SF1">
    <property type="entry name" value="HISTIDINE--TRNA LIGASE, MITOCHONDRIAL-RELATED"/>
    <property type="match status" value="1"/>
</dbReference>
<dbReference type="Pfam" id="PF13393">
    <property type="entry name" value="tRNA-synt_His"/>
    <property type="match status" value="2"/>
</dbReference>
<keyword evidence="4" id="KW-0328">Glycosyltransferase</keyword>
<dbReference type="Gene3D" id="3.30.930.10">
    <property type="entry name" value="Bira Bifunctional Protein, Domain 2"/>
    <property type="match status" value="1"/>
</dbReference>
<dbReference type="EMBL" id="OBML01000006">
    <property type="protein sequence ID" value="SOC09313.1"/>
    <property type="molecule type" value="Genomic_DNA"/>
</dbReference>
<feature type="binding site" evidence="2">
    <location>
        <position position="113"/>
    </location>
    <ligand>
        <name>L-histidine</name>
        <dbReference type="ChEBI" id="CHEBI:57595"/>
    </ligand>
</feature>
<dbReference type="GO" id="GO:0000105">
    <property type="term" value="P:L-histidine biosynthetic process"/>
    <property type="evidence" value="ECO:0007669"/>
    <property type="project" value="UniProtKB-KW"/>
</dbReference>
<protein>
    <submittedName>
        <fullName evidence="4">ATP phosphoribosyltransferase regulatory subunit</fullName>
    </submittedName>
</protein>
<feature type="binding site" evidence="2">
    <location>
        <position position="98"/>
    </location>
    <ligand>
        <name>L-histidine</name>
        <dbReference type="ChEBI" id="CHEBI:57595"/>
    </ligand>
</feature>
<dbReference type="AlphaFoldDB" id="A0A285SMK6"/>
<proteinExistence type="predicted"/>
<gene>
    <name evidence="4" type="ORF">SAMN05421512_10612</name>
</gene>
<dbReference type="GO" id="GO:0006427">
    <property type="term" value="P:histidyl-tRNA aminoacylation"/>
    <property type="evidence" value="ECO:0007669"/>
    <property type="project" value="TreeGrafter"/>
</dbReference>
<evidence type="ECO:0000313" key="4">
    <source>
        <dbReference type="EMBL" id="SOC09313.1"/>
    </source>
</evidence>
<feature type="binding site" evidence="2">
    <location>
        <position position="109"/>
    </location>
    <ligand>
        <name>L-histidine</name>
        <dbReference type="ChEBI" id="CHEBI:57595"/>
    </ligand>
</feature>
<keyword evidence="4" id="KW-0808">Transferase</keyword>
<dbReference type="Proteomes" id="UP000219331">
    <property type="component" value="Unassembled WGS sequence"/>
</dbReference>
<evidence type="ECO:0000313" key="5">
    <source>
        <dbReference type="Proteomes" id="UP000219331"/>
    </source>
</evidence>
<dbReference type="PANTHER" id="PTHR43707">
    <property type="entry name" value="HISTIDYL-TRNA SYNTHETASE"/>
    <property type="match status" value="1"/>
</dbReference>
<dbReference type="OrthoDB" id="9797914at2"/>
<evidence type="ECO:0000256" key="1">
    <source>
        <dbReference type="ARBA" id="ARBA00023102"/>
    </source>
</evidence>
<keyword evidence="1" id="KW-0028">Amino-acid biosynthesis</keyword>
<organism evidence="4 5">
    <name type="scientific">Stappia indica</name>
    <dbReference type="NCBI Taxonomy" id="538381"/>
    <lineage>
        <taxon>Bacteria</taxon>
        <taxon>Pseudomonadati</taxon>
        <taxon>Pseudomonadota</taxon>
        <taxon>Alphaproteobacteria</taxon>
        <taxon>Hyphomicrobiales</taxon>
        <taxon>Stappiaceae</taxon>
        <taxon>Stappia</taxon>
    </lineage>
</organism>
<evidence type="ECO:0000259" key="3">
    <source>
        <dbReference type="Pfam" id="PF13393"/>
    </source>
</evidence>
<dbReference type="SUPFAM" id="SSF55681">
    <property type="entry name" value="Class II aaRS and biotin synthetases"/>
    <property type="match status" value="1"/>
</dbReference>
<reference evidence="4 5" key="1">
    <citation type="submission" date="2017-08" db="EMBL/GenBank/DDBJ databases">
        <authorList>
            <person name="de Groot N.N."/>
        </authorList>
    </citation>
    <scope>NUCLEOTIDE SEQUENCE [LARGE SCALE GENOMIC DNA]</scope>
    <source>
        <strain evidence="4 5">USBA 352</strain>
    </source>
</reference>
<feature type="binding site" evidence="2">
    <location>
        <begin position="325"/>
        <end position="326"/>
    </location>
    <ligand>
        <name>L-histidine</name>
        <dbReference type="ChEBI" id="CHEBI:57595"/>
    </ligand>
</feature>
<name>A0A285SMK6_9HYPH</name>